<sequence length="150" mass="15838">SNNILLSLSTPDLRTTTMAESTGTAAASSSSPVATTSPTPSSSPGSAEPTAQPLLPAHSPAGGSQRLFWSHDVVSGRYGGSVRFGLVLLVHDEEEDSDSDSNIISRGSSDSESRAEESSAKPPWSGYVRVEWYPDGKKQDVKETKVRNSD</sequence>
<dbReference type="AlphaFoldDB" id="H3B7C3"/>
<reference evidence="3" key="2">
    <citation type="submission" date="2025-08" db="UniProtKB">
        <authorList>
            <consortium name="Ensembl"/>
        </authorList>
    </citation>
    <scope>IDENTIFICATION</scope>
</reference>
<dbReference type="Ensembl" id="ENSLACT00000017924.1">
    <property type="protein sequence ID" value="ENSLACP00000017794.1"/>
    <property type="gene ID" value="ENSLACG00000015803.2"/>
</dbReference>
<gene>
    <name evidence="3" type="primary">UBE2O</name>
</gene>
<name>H3B7C3_LATCH</name>
<dbReference type="InterPro" id="IPR057732">
    <property type="entry name" value="SH3-A_UBE2O"/>
</dbReference>
<feature type="domain" description="UBE2O N-terminal SH3-A" evidence="2">
    <location>
        <begin position="68"/>
        <end position="148"/>
    </location>
</feature>
<organism evidence="3 4">
    <name type="scientific">Latimeria chalumnae</name>
    <name type="common">Coelacanth</name>
    <dbReference type="NCBI Taxonomy" id="7897"/>
    <lineage>
        <taxon>Eukaryota</taxon>
        <taxon>Metazoa</taxon>
        <taxon>Chordata</taxon>
        <taxon>Craniata</taxon>
        <taxon>Vertebrata</taxon>
        <taxon>Euteleostomi</taxon>
        <taxon>Coelacanthiformes</taxon>
        <taxon>Coelacanthidae</taxon>
        <taxon>Latimeria</taxon>
    </lineage>
</organism>
<protein>
    <submittedName>
        <fullName evidence="3">Ubiquitin conjugating enzyme E2 O</fullName>
    </submittedName>
</protein>
<reference evidence="3" key="3">
    <citation type="submission" date="2025-09" db="UniProtKB">
        <authorList>
            <consortium name="Ensembl"/>
        </authorList>
    </citation>
    <scope>IDENTIFICATION</scope>
</reference>
<dbReference type="EMBL" id="AFYH01045927">
    <property type="status" value="NOT_ANNOTATED_CDS"/>
    <property type="molecule type" value="Genomic_DNA"/>
</dbReference>
<feature type="compositionally biased region" description="Basic and acidic residues" evidence="1">
    <location>
        <begin position="109"/>
        <end position="119"/>
    </location>
</feature>
<feature type="compositionally biased region" description="Polar residues" evidence="1">
    <location>
        <begin position="1"/>
        <end position="14"/>
    </location>
</feature>
<feature type="region of interest" description="Disordered" evidence="1">
    <location>
        <begin position="92"/>
        <end position="127"/>
    </location>
</feature>
<dbReference type="Proteomes" id="UP000008672">
    <property type="component" value="Unassembled WGS sequence"/>
</dbReference>
<feature type="compositionally biased region" description="Low complexity" evidence="1">
    <location>
        <begin position="15"/>
        <end position="51"/>
    </location>
</feature>
<keyword evidence="4" id="KW-1185">Reference proteome</keyword>
<dbReference type="HOGENOM" id="CLU_1744698_0_0_1"/>
<proteinExistence type="predicted"/>
<dbReference type="EMBL" id="AFYH01045929">
    <property type="status" value="NOT_ANNOTATED_CDS"/>
    <property type="molecule type" value="Genomic_DNA"/>
</dbReference>
<dbReference type="EMBL" id="AFYH01045932">
    <property type="status" value="NOT_ANNOTATED_CDS"/>
    <property type="molecule type" value="Genomic_DNA"/>
</dbReference>
<dbReference type="EMBL" id="AFYH01045931">
    <property type="status" value="NOT_ANNOTATED_CDS"/>
    <property type="molecule type" value="Genomic_DNA"/>
</dbReference>
<evidence type="ECO:0000256" key="1">
    <source>
        <dbReference type="SAM" id="MobiDB-lite"/>
    </source>
</evidence>
<dbReference type="EMBL" id="AFYH01045930">
    <property type="status" value="NOT_ANNOTATED_CDS"/>
    <property type="molecule type" value="Genomic_DNA"/>
</dbReference>
<accession>H3B7C3</accession>
<evidence type="ECO:0000259" key="2">
    <source>
        <dbReference type="Pfam" id="PF23048"/>
    </source>
</evidence>
<dbReference type="Pfam" id="PF23048">
    <property type="entry name" value="SH3-A_UBE2O"/>
    <property type="match status" value="1"/>
</dbReference>
<evidence type="ECO:0000313" key="3">
    <source>
        <dbReference type="Ensembl" id="ENSLACP00000017794.1"/>
    </source>
</evidence>
<dbReference type="Bgee" id="ENSLACG00000015803">
    <property type="expression patterns" value="Expressed in chordate pharynx and 4 other cell types or tissues"/>
</dbReference>
<dbReference type="GeneTree" id="ENSGT00940000160755"/>
<reference evidence="4" key="1">
    <citation type="submission" date="2011-08" db="EMBL/GenBank/DDBJ databases">
        <title>The draft genome of Latimeria chalumnae.</title>
        <authorList>
            <person name="Di Palma F."/>
            <person name="Alfoldi J."/>
            <person name="Johnson J."/>
            <person name="Berlin A."/>
            <person name="Gnerre S."/>
            <person name="Jaffe D."/>
            <person name="MacCallum I."/>
            <person name="Young S."/>
            <person name="Walker B.J."/>
            <person name="Lander E."/>
            <person name="Lindblad-Toh K."/>
        </authorList>
    </citation>
    <scope>NUCLEOTIDE SEQUENCE [LARGE SCALE GENOMIC DNA]</scope>
    <source>
        <strain evidence="4">Wild caught</strain>
    </source>
</reference>
<dbReference type="EMBL" id="AFYH01045928">
    <property type="status" value="NOT_ANNOTATED_CDS"/>
    <property type="molecule type" value="Genomic_DNA"/>
</dbReference>
<feature type="region of interest" description="Disordered" evidence="1">
    <location>
        <begin position="1"/>
        <end position="65"/>
    </location>
</feature>
<evidence type="ECO:0000313" key="4">
    <source>
        <dbReference type="Proteomes" id="UP000008672"/>
    </source>
</evidence>